<reference evidence="2 3" key="1">
    <citation type="submission" date="2024-11" db="EMBL/GenBank/DDBJ databases">
        <title>Adaptive evolution of stress response genes in parasites aligns with host niche diversity.</title>
        <authorList>
            <person name="Hahn C."/>
            <person name="Resl P."/>
        </authorList>
    </citation>
    <scope>NUCLEOTIDE SEQUENCE [LARGE SCALE GENOMIC DNA]</scope>
    <source>
        <strain evidence="2">EGGRZ-B1_66</strain>
        <tissue evidence="2">Body</tissue>
    </source>
</reference>
<dbReference type="Pfam" id="PF05028">
    <property type="entry name" value="PARG_cat_C"/>
    <property type="match status" value="1"/>
</dbReference>
<protein>
    <recommendedName>
        <fullName evidence="1">PARG catalytic Macro domain-containing protein</fullName>
    </recommendedName>
</protein>
<organism evidence="2 3">
    <name type="scientific">Cichlidogyrus casuarinus</name>
    <dbReference type="NCBI Taxonomy" id="1844966"/>
    <lineage>
        <taxon>Eukaryota</taxon>
        <taxon>Metazoa</taxon>
        <taxon>Spiralia</taxon>
        <taxon>Lophotrochozoa</taxon>
        <taxon>Platyhelminthes</taxon>
        <taxon>Monogenea</taxon>
        <taxon>Monopisthocotylea</taxon>
        <taxon>Dactylogyridea</taxon>
        <taxon>Ancyrocephalidae</taxon>
        <taxon>Cichlidogyrus</taxon>
    </lineage>
</organism>
<dbReference type="PANTHER" id="PTHR12837">
    <property type="entry name" value="POLY ADP-RIBOSE GLYCOHYDROLASE"/>
    <property type="match status" value="1"/>
</dbReference>
<accession>A0ABD2PPV9</accession>
<evidence type="ECO:0000313" key="2">
    <source>
        <dbReference type="EMBL" id="KAL3308917.1"/>
    </source>
</evidence>
<dbReference type="AlphaFoldDB" id="A0ABD2PPV9"/>
<sequence length="293" mass="32213">MISFTRTHCEDIDFKQCQALFGKISVVVVNEEQGEVKEIIEVRNEPNKHKYAHVVFSNNLLGGSTLEGGSEQEVNLFLTHPECIAGMAFCEGMSVNEAIIIQGARQYTETTISDRKLKCVGLCTDPGANVLITRKTGTIGHQPGAGHLAKTFICIDATDFAADRLEQFHEDWIHCELVKAYAGFSAKLADSEIPDTIVTGNWGCGAECGDRKLKAVIQLMACAAAKKNLYYCCEGDQELLTQLTQLSTQIKAKKDLTVAQLFERVTARAKICAETKRDFDLKDLLVQEASKTG</sequence>
<dbReference type="PANTHER" id="PTHR12837:SF0">
    <property type="entry name" value="POLY(ADP-RIBOSE) GLYCOHYDROLASE"/>
    <property type="match status" value="1"/>
</dbReference>
<feature type="domain" description="PARG catalytic Macro" evidence="1">
    <location>
        <begin position="45"/>
        <end position="239"/>
    </location>
</feature>
<comment type="caution">
    <text evidence="2">The sequence shown here is derived from an EMBL/GenBank/DDBJ whole genome shotgun (WGS) entry which is preliminary data.</text>
</comment>
<name>A0ABD2PPV9_9PLAT</name>
<dbReference type="InterPro" id="IPR046372">
    <property type="entry name" value="PARG_cat_C"/>
</dbReference>
<dbReference type="Proteomes" id="UP001626550">
    <property type="component" value="Unassembled WGS sequence"/>
</dbReference>
<dbReference type="EMBL" id="JBJKFK010004536">
    <property type="protein sequence ID" value="KAL3308917.1"/>
    <property type="molecule type" value="Genomic_DNA"/>
</dbReference>
<evidence type="ECO:0000313" key="3">
    <source>
        <dbReference type="Proteomes" id="UP001626550"/>
    </source>
</evidence>
<gene>
    <name evidence="2" type="ORF">Ciccas_012546</name>
</gene>
<proteinExistence type="predicted"/>
<dbReference type="InterPro" id="IPR007724">
    <property type="entry name" value="Poly_GlycHdrlase"/>
</dbReference>
<evidence type="ECO:0000259" key="1">
    <source>
        <dbReference type="Pfam" id="PF05028"/>
    </source>
</evidence>
<keyword evidence="3" id="KW-1185">Reference proteome</keyword>